<keyword evidence="2" id="KW-1185">Reference proteome</keyword>
<dbReference type="PANTHER" id="PTHR46599">
    <property type="entry name" value="PIGGYBAC TRANSPOSABLE ELEMENT-DERIVED PROTEIN 4"/>
    <property type="match status" value="1"/>
</dbReference>
<organism evidence="1 2">
    <name type="scientific">Zophobas morio</name>
    <dbReference type="NCBI Taxonomy" id="2755281"/>
    <lineage>
        <taxon>Eukaryota</taxon>
        <taxon>Metazoa</taxon>
        <taxon>Ecdysozoa</taxon>
        <taxon>Arthropoda</taxon>
        <taxon>Hexapoda</taxon>
        <taxon>Insecta</taxon>
        <taxon>Pterygota</taxon>
        <taxon>Neoptera</taxon>
        <taxon>Endopterygota</taxon>
        <taxon>Coleoptera</taxon>
        <taxon>Polyphaga</taxon>
        <taxon>Cucujiformia</taxon>
        <taxon>Tenebrionidae</taxon>
        <taxon>Zophobas</taxon>
    </lineage>
</organism>
<dbReference type="AlphaFoldDB" id="A0AA38MPF0"/>
<dbReference type="Proteomes" id="UP001168821">
    <property type="component" value="Unassembled WGS sequence"/>
</dbReference>
<dbReference type="EMBL" id="JALNTZ010000001">
    <property type="protein sequence ID" value="KAJ3666140.1"/>
    <property type="molecule type" value="Genomic_DNA"/>
</dbReference>
<sequence>MIVDYNSGKMSIDLSDQFSSYGSCLRKTVKWYRKVAVEVILGTAIVNAHFLNKLTTGNSMSIIQFRESIVKQLLGPQEILDEEFEAEGVRNKRIRKHAFKRIPGSSRIGRKYCRGCYEKKSKGQIPKSCVRKVTTYCDDCEGKPRFCLDCFNTAHKIN</sequence>
<gene>
    <name evidence="1" type="ORF">Zmor_001594</name>
</gene>
<reference evidence="1" key="1">
    <citation type="journal article" date="2023" name="G3 (Bethesda)">
        <title>Whole genome assemblies of Zophobas morio and Tenebrio molitor.</title>
        <authorList>
            <person name="Kaur S."/>
            <person name="Stinson S.A."/>
            <person name="diCenzo G.C."/>
        </authorList>
    </citation>
    <scope>NUCLEOTIDE SEQUENCE</scope>
    <source>
        <strain evidence="1">QUZm001</strain>
    </source>
</reference>
<protein>
    <recommendedName>
        <fullName evidence="3">PiggyBac transposable element-derived protein 4</fullName>
    </recommendedName>
</protein>
<dbReference type="PANTHER" id="PTHR46599:SF3">
    <property type="entry name" value="PIGGYBAC TRANSPOSABLE ELEMENT-DERIVED PROTEIN 4"/>
    <property type="match status" value="1"/>
</dbReference>
<accession>A0AA38MPF0</accession>
<name>A0AA38MPF0_9CUCU</name>
<comment type="caution">
    <text evidence="1">The sequence shown here is derived from an EMBL/GenBank/DDBJ whole genome shotgun (WGS) entry which is preliminary data.</text>
</comment>
<proteinExistence type="predicted"/>
<evidence type="ECO:0000313" key="1">
    <source>
        <dbReference type="EMBL" id="KAJ3666140.1"/>
    </source>
</evidence>
<evidence type="ECO:0000313" key="2">
    <source>
        <dbReference type="Proteomes" id="UP001168821"/>
    </source>
</evidence>
<evidence type="ECO:0008006" key="3">
    <source>
        <dbReference type="Google" id="ProtNLM"/>
    </source>
</evidence>